<evidence type="ECO:0000313" key="4">
    <source>
        <dbReference type="Proteomes" id="UP000323392"/>
    </source>
</evidence>
<dbReference type="AlphaFoldDB" id="A0A150FT09"/>
<dbReference type="Proteomes" id="UP000092605">
    <property type="component" value="Unassembled WGS sequence"/>
</dbReference>
<dbReference type="EMBL" id="LSFY01000001">
    <property type="protein sequence ID" value="KXZ40744.1"/>
    <property type="molecule type" value="Genomic_DNA"/>
</dbReference>
<organism evidence="1 3">
    <name type="scientific">Alkalithermobacter thermoalcaliphilus JW-YL-7 = DSM 7308</name>
    <dbReference type="NCBI Taxonomy" id="1121328"/>
    <lineage>
        <taxon>Bacteria</taxon>
        <taxon>Bacillati</taxon>
        <taxon>Bacillota</taxon>
        <taxon>Clostridia</taxon>
        <taxon>Peptostreptococcales</taxon>
        <taxon>Tepidibacteraceae</taxon>
        <taxon>Alkalithermobacter</taxon>
    </lineage>
</organism>
<dbReference type="OrthoDB" id="9802710at2"/>
<reference evidence="1 3" key="1">
    <citation type="submission" date="2016-02" db="EMBL/GenBank/DDBJ databases">
        <title>Draft genome sequence for Clostridium paradoxum JW-YL-7.</title>
        <authorList>
            <person name="Utturkar S.M."/>
            <person name="Lancaster A."/>
            <person name="Poole F.L."/>
            <person name="Adams M.W."/>
            <person name="Brown S.D."/>
        </authorList>
    </citation>
    <scope>NUCLEOTIDE SEQUENCE [LARGE SCALE GENOMIC DNA]</scope>
    <source>
        <strain evidence="1 3">JW-YL-7</strain>
    </source>
</reference>
<name>A0A150FT09_CLOPD</name>
<dbReference type="PANTHER" id="PTHR38455:SF1">
    <property type="entry name" value="DUF951 DOMAIN-CONTAINING PROTEIN"/>
    <property type="match status" value="1"/>
</dbReference>
<dbReference type="PATRIC" id="fig|1121328.3.peg.1831"/>
<evidence type="ECO:0008006" key="5">
    <source>
        <dbReference type="Google" id="ProtNLM"/>
    </source>
</evidence>
<dbReference type="Pfam" id="PF06107">
    <property type="entry name" value="DUF951"/>
    <property type="match status" value="1"/>
</dbReference>
<dbReference type="RefSeq" id="WP_066072103.1">
    <property type="nucleotide sequence ID" value="NZ_FRBG01000011.1"/>
</dbReference>
<dbReference type="EMBL" id="FRBG01000011">
    <property type="protein sequence ID" value="SHL09129.1"/>
    <property type="molecule type" value="Genomic_DNA"/>
</dbReference>
<proteinExistence type="predicted"/>
<evidence type="ECO:0000313" key="3">
    <source>
        <dbReference type="Proteomes" id="UP000092605"/>
    </source>
</evidence>
<protein>
    <recommendedName>
        <fullName evidence="5">DUF951 domain-containing protein</fullName>
    </recommendedName>
</protein>
<dbReference type="PANTHER" id="PTHR38455">
    <property type="entry name" value="HYPOTHETICAL CYTOSOLIC PROTEIN"/>
    <property type="match status" value="1"/>
</dbReference>
<dbReference type="InterPro" id="IPR009296">
    <property type="entry name" value="DUF951"/>
</dbReference>
<accession>A0A150FT09</accession>
<comment type="caution">
    <text evidence="1">The sequence shown here is derived from an EMBL/GenBank/DDBJ whole genome shotgun (WGS) entry which is preliminary data.</text>
</comment>
<dbReference type="PIRSF" id="PIRSF037263">
    <property type="entry name" value="DUF951_bac"/>
    <property type="match status" value="1"/>
</dbReference>
<evidence type="ECO:0000313" key="2">
    <source>
        <dbReference type="EMBL" id="SHL09129.1"/>
    </source>
</evidence>
<dbReference type="STRING" id="1121328.JWYL7_1819"/>
<dbReference type="Proteomes" id="UP000323392">
    <property type="component" value="Unassembled WGS sequence"/>
</dbReference>
<reference evidence="2 4" key="2">
    <citation type="submission" date="2016-11" db="EMBL/GenBank/DDBJ databases">
        <authorList>
            <person name="Varghese N."/>
            <person name="Submissions S."/>
        </authorList>
    </citation>
    <scope>NUCLEOTIDE SEQUENCE [LARGE SCALE GENOMIC DNA]</scope>
    <source>
        <strain evidence="2 4">DSM 7308</strain>
    </source>
</reference>
<gene>
    <name evidence="1" type="ORF">JWYL7_1819</name>
    <name evidence="2" type="ORF">SAMN05661008_01440</name>
</gene>
<evidence type="ECO:0000313" key="1">
    <source>
        <dbReference type="EMBL" id="KXZ40744.1"/>
    </source>
</evidence>
<keyword evidence="4" id="KW-1185">Reference proteome</keyword>
<sequence>MPVKLNIGDIVELRKSHPCGGNTFEIMRAGMDFRIRCLKCDKQVWLERVNLEKRLKKIIQSKEE</sequence>